<keyword evidence="4 7" id="KW-0747">Spliceosome</keyword>
<proteinExistence type="inferred from homology"/>
<dbReference type="GO" id="GO:0005681">
    <property type="term" value="C:spliceosomal complex"/>
    <property type="evidence" value="ECO:0007669"/>
    <property type="project" value="UniProtKB-UniRule"/>
</dbReference>
<reference evidence="9 11" key="1">
    <citation type="journal article" date="2011" name="Nature">
        <title>The Medicago genome provides insight into the evolution of rhizobial symbioses.</title>
        <authorList>
            <person name="Young N.D."/>
            <person name="Debelle F."/>
            <person name="Oldroyd G.E."/>
            <person name="Geurts R."/>
            <person name="Cannon S.B."/>
            <person name="Udvardi M.K."/>
            <person name="Benedito V.A."/>
            <person name="Mayer K.F."/>
            <person name="Gouzy J."/>
            <person name="Schoof H."/>
            <person name="Van de Peer Y."/>
            <person name="Proost S."/>
            <person name="Cook D.R."/>
            <person name="Meyers B.C."/>
            <person name="Spannagl M."/>
            <person name="Cheung F."/>
            <person name="De Mita S."/>
            <person name="Krishnakumar V."/>
            <person name="Gundlach H."/>
            <person name="Zhou S."/>
            <person name="Mudge J."/>
            <person name="Bharti A.K."/>
            <person name="Murray J.D."/>
            <person name="Naoumkina M.A."/>
            <person name="Rosen B."/>
            <person name="Silverstein K.A."/>
            <person name="Tang H."/>
            <person name="Rombauts S."/>
            <person name="Zhao P.X."/>
            <person name="Zhou P."/>
            <person name="Barbe V."/>
            <person name="Bardou P."/>
            <person name="Bechner M."/>
            <person name="Bellec A."/>
            <person name="Berger A."/>
            <person name="Berges H."/>
            <person name="Bidwell S."/>
            <person name="Bisseling T."/>
            <person name="Choisne N."/>
            <person name="Couloux A."/>
            <person name="Denny R."/>
            <person name="Deshpande S."/>
            <person name="Dai X."/>
            <person name="Doyle J.J."/>
            <person name="Dudez A.M."/>
            <person name="Farmer A.D."/>
            <person name="Fouteau S."/>
            <person name="Franken C."/>
            <person name="Gibelin C."/>
            <person name="Gish J."/>
            <person name="Goldstein S."/>
            <person name="Gonzalez A.J."/>
            <person name="Green P.J."/>
            <person name="Hallab A."/>
            <person name="Hartog M."/>
            <person name="Hua A."/>
            <person name="Humphray S.J."/>
            <person name="Jeong D.H."/>
            <person name="Jing Y."/>
            <person name="Jocker A."/>
            <person name="Kenton S.M."/>
            <person name="Kim D.J."/>
            <person name="Klee K."/>
            <person name="Lai H."/>
            <person name="Lang C."/>
            <person name="Lin S."/>
            <person name="Macmil S.L."/>
            <person name="Magdelenat G."/>
            <person name="Matthews L."/>
            <person name="McCorrison J."/>
            <person name="Monaghan E.L."/>
            <person name="Mun J.H."/>
            <person name="Najar F.Z."/>
            <person name="Nicholson C."/>
            <person name="Noirot C."/>
            <person name="O'Bleness M."/>
            <person name="Paule C.R."/>
            <person name="Poulain J."/>
            <person name="Prion F."/>
            <person name="Qin B."/>
            <person name="Qu C."/>
            <person name="Retzel E.F."/>
            <person name="Riddle C."/>
            <person name="Sallet E."/>
            <person name="Samain S."/>
            <person name="Samson N."/>
            <person name="Sanders I."/>
            <person name="Saurat O."/>
            <person name="Scarpelli C."/>
            <person name="Schiex T."/>
            <person name="Segurens B."/>
            <person name="Severin A.J."/>
            <person name="Sherrier D.J."/>
            <person name="Shi R."/>
            <person name="Sims S."/>
            <person name="Singer S.R."/>
            <person name="Sinharoy S."/>
            <person name="Sterck L."/>
            <person name="Viollet A."/>
            <person name="Wang B.B."/>
            <person name="Wang K."/>
            <person name="Wang M."/>
            <person name="Wang X."/>
            <person name="Warfsmann J."/>
            <person name="Weissenbach J."/>
            <person name="White D.D."/>
            <person name="White J.D."/>
            <person name="Wiley G.B."/>
            <person name="Wincker P."/>
            <person name="Xing Y."/>
            <person name="Yang L."/>
            <person name="Yao Z."/>
            <person name="Ying F."/>
            <person name="Zhai J."/>
            <person name="Zhou L."/>
            <person name="Zuber A."/>
            <person name="Denarie J."/>
            <person name="Dixon R.A."/>
            <person name="May G.D."/>
            <person name="Schwartz D.C."/>
            <person name="Rogers J."/>
            <person name="Quetier F."/>
            <person name="Town C.D."/>
            <person name="Roe B.A."/>
        </authorList>
    </citation>
    <scope>NUCLEOTIDE SEQUENCE [LARGE SCALE GENOMIC DNA]</scope>
    <source>
        <strain evidence="9">A17</strain>
        <strain evidence="10 11">cv. Jemalong A17</strain>
    </source>
</reference>
<evidence type="ECO:0000256" key="5">
    <source>
        <dbReference type="ARBA" id="ARBA00023187"/>
    </source>
</evidence>
<accession>A0A072VXF0</accession>
<reference evidence="10" key="3">
    <citation type="submission" date="2015-04" db="UniProtKB">
        <authorList>
            <consortium name="EnsemblPlants"/>
        </authorList>
    </citation>
    <scope>IDENTIFICATION</scope>
    <source>
        <strain evidence="10">cv. Jemalong A17</strain>
    </source>
</reference>
<reference evidence="9 11" key="2">
    <citation type="journal article" date="2014" name="BMC Genomics">
        <title>An improved genome release (version Mt4.0) for the model legume Medicago truncatula.</title>
        <authorList>
            <person name="Tang H."/>
            <person name="Krishnakumar V."/>
            <person name="Bidwell S."/>
            <person name="Rosen B."/>
            <person name="Chan A."/>
            <person name="Zhou S."/>
            <person name="Gentzbittel L."/>
            <person name="Childs K.L."/>
            <person name="Yandell M."/>
            <person name="Gundlach H."/>
            <person name="Mayer K.F."/>
            <person name="Schwartz D.C."/>
            <person name="Town C.D."/>
        </authorList>
    </citation>
    <scope>GENOME REANNOTATION</scope>
    <source>
        <strain evidence="9">A17</strain>
        <strain evidence="10 11">cv. Jemalong A17</strain>
    </source>
</reference>
<dbReference type="GO" id="GO:0030628">
    <property type="term" value="F:pre-mRNA 3'-splice site binding"/>
    <property type="evidence" value="ECO:0007669"/>
    <property type="project" value="UniProtKB-UniRule"/>
</dbReference>
<evidence type="ECO:0000256" key="7">
    <source>
        <dbReference type="RuleBase" id="RU367071"/>
    </source>
</evidence>
<keyword evidence="6 7" id="KW-0539">Nucleus</keyword>
<evidence type="ECO:0000313" key="11">
    <source>
        <dbReference type="Proteomes" id="UP000002051"/>
    </source>
</evidence>
<evidence type="ECO:0000313" key="10">
    <source>
        <dbReference type="EnsemblPlants" id="KEH42765"/>
    </source>
</evidence>
<dbReference type="PANTHER" id="PTHR12942:SF2">
    <property type="entry name" value="PRE-MRNA-SPLICING FACTOR SLU7"/>
    <property type="match status" value="1"/>
</dbReference>
<keyword evidence="5 7" id="KW-0508">mRNA splicing</keyword>
<comment type="function">
    <text evidence="7">Involved in pre-mRNA splicing.</text>
</comment>
<dbReference type="STRING" id="3880.A0A072VXF0"/>
<gene>
    <name evidence="9" type="ordered locus">MTR_1g076120</name>
</gene>
<evidence type="ECO:0000256" key="3">
    <source>
        <dbReference type="ARBA" id="ARBA00022664"/>
    </source>
</evidence>
<dbReference type="GO" id="GO:0000398">
    <property type="term" value="P:mRNA splicing, via spliceosome"/>
    <property type="evidence" value="ECO:0007669"/>
    <property type="project" value="UniProtKB-UniRule"/>
</dbReference>
<comment type="similarity">
    <text evidence="2 7">Belongs to the SLU7 family.</text>
</comment>
<dbReference type="InterPro" id="IPR039974">
    <property type="entry name" value="Splicing_factor_SLU7"/>
</dbReference>
<evidence type="ECO:0000256" key="1">
    <source>
        <dbReference type="ARBA" id="ARBA00004123"/>
    </source>
</evidence>
<dbReference type="PANTHER" id="PTHR12942">
    <property type="entry name" value="STEP II SPLICING FACTOR SLU7"/>
    <property type="match status" value="1"/>
</dbReference>
<dbReference type="EnsemblPlants" id="KEH42765">
    <property type="protein sequence ID" value="KEH42765"/>
    <property type="gene ID" value="MTR_1g076120"/>
</dbReference>
<name>A0A072VXF0_MEDTR</name>
<comment type="subcellular location">
    <subcellularLocation>
        <location evidence="1 7">Nucleus</location>
    </subcellularLocation>
</comment>
<protein>
    <recommendedName>
        <fullName evidence="7">Pre-mRNA-splicing factor SLU7</fullName>
    </recommendedName>
</protein>
<dbReference type="InterPro" id="IPR021715">
    <property type="entry name" value="Slu7_dom"/>
</dbReference>
<dbReference type="EMBL" id="CM001217">
    <property type="protein sequence ID" value="KEH42765.1"/>
    <property type="molecule type" value="Genomic_DNA"/>
</dbReference>
<organism evidence="9 11">
    <name type="scientific">Medicago truncatula</name>
    <name type="common">Barrel medic</name>
    <name type="synonym">Medicago tribuloides</name>
    <dbReference type="NCBI Taxonomy" id="3880"/>
    <lineage>
        <taxon>Eukaryota</taxon>
        <taxon>Viridiplantae</taxon>
        <taxon>Streptophyta</taxon>
        <taxon>Embryophyta</taxon>
        <taxon>Tracheophyta</taxon>
        <taxon>Spermatophyta</taxon>
        <taxon>Magnoliopsida</taxon>
        <taxon>eudicotyledons</taxon>
        <taxon>Gunneridae</taxon>
        <taxon>Pentapetalae</taxon>
        <taxon>rosids</taxon>
        <taxon>fabids</taxon>
        <taxon>Fabales</taxon>
        <taxon>Fabaceae</taxon>
        <taxon>Papilionoideae</taxon>
        <taxon>50 kb inversion clade</taxon>
        <taxon>NPAAA clade</taxon>
        <taxon>Hologalegina</taxon>
        <taxon>IRL clade</taxon>
        <taxon>Trifolieae</taxon>
        <taxon>Medicago</taxon>
    </lineage>
</organism>
<keyword evidence="3 7" id="KW-0507">mRNA processing</keyword>
<dbReference type="Proteomes" id="UP000002051">
    <property type="component" value="Unassembled WGS sequence"/>
</dbReference>
<feature type="domain" description="Pre-mRNA-splicing factor SLU7" evidence="8">
    <location>
        <begin position="86"/>
        <end position="157"/>
    </location>
</feature>
<evidence type="ECO:0000313" key="9">
    <source>
        <dbReference type="EMBL" id="KEH42765.1"/>
    </source>
</evidence>
<dbReference type="HOGENOM" id="CLU_1443051_0_0_1"/>
<dbReference type="Pfam" id="PF11708">
    <property type="entry name" value="Slu7"/>
    <property type="match status" value="1"/>
</dbReference>
<sequence>MFQNHPLSKESLKHQRKWKLDQSYTKSWHHKGAKVFQADKYRKGAYEKCGALTHNAKSCMERPQRIGARWTSKHVAPDEKIETFELDYDGNLDRSNGYNTATYANVIERCEARDEARRKYLKEQQLKKLVEKNNTPTPLEEKKFATWGTDVLDQKKLVEALKKVSPEEMVACRMKMIHRDDPVKAFLH</sequence>
<evidence type="ECO:0000256" key="6">
    <source>
        <dbReference type="ARBA" id="ARBA00023242"/>
    </source>
</evidence>
<evidence type="ECO:0000259" key="8">
    <source>
        <dbReference type="Pfam" id="PF11708"/>
    </source>
</evidence>
<keyword evidence="11" id="KW-1185">Reference proteome</keyword>
<dbReference type="AlphaFoldDB" id="A0A072VXF0"/>
<evidence type="ECO:0000256" key="2">
    <source>
        <dbReference type="ARBA" id="ARBA00007203"/>
    </source>
</evidence>
<comment type="subunit">
    <text evidence="7">Associated with the spliceosome.</text>
</comment>
<evidence type="ECO:0000256" key="4">
    <source>
        <dbReference type="ARBA" id="ARBA00022728"/>
    </source>
</evidence>